<evidence type="ECO:0000313" key="4">
    <source>
        <dbReference type="Proteomes" id="UP000313359"/>
    </source>
</evidence>
<evidence type="ECO:0000256" key="1">
    <source>
        <dbReference type="SAM" id="MobiDB-lite"/>
    </source>
</evidence>
<keyword evidence="2" id="KW-0812">Transmembrane</keyword>
<proteinExistence type="predicted"/>
<keyword evidence="4" id="KW-1185">Reference proteome</keyword>
<evidence type="ECO:0000256" key="2">
    <source>
        <dbReference type="SAM" id="Phobius"/>
    </source>
</evidence>
<reference evidence="3" key="1">
    <citation type="journal article" date="2018" name="Genome Biol. Evol.">
        <title>Genomics and development of Lentinus tigrinus, a white-rot wood-decaying mushroom with dimorphic fruiting bodies.</title>
        <authorList>
            <person name="Wu B."/>
            <person name="Xu Z."/>
            <person name="Knudson A."/>
            <person name="Carlson A."/>
            <person name="Chen N."/>
            <person name="Kovaka S."/>
            <person name="LaButti K."/>
            <person name="Lipzen A."/>
            <person name="Pennachio C."/>
            <person name="Riley R."/>
            <person name="Schakwitz W."/>
            <person name="Umezawa K."/>
            <person name="Ohm R.A."/>
            <person name="Grigoriev I.V."/>
            <person name="Nagy L.G."/>
            <person name="Gibbons J."/>
            <person name="Hibbett D."/>
        </authorList>
    </citation>
    <scope>NUCLEOTIDE SEQUENCE [LARGE SCALE GENOMIC DNA]</scope>
    <source>
        <strain evidence="3">ALCF2SS1-6</strain>
    </source>
</reference>
<accession>A0A5C2SJ70</accession>
<organism evidence="3 4">
    <name type="scientific">Lentinus tigrinus ALCF2SS1-6</name>
    <dbReference type="NCBI Taxonomy" id="1328759"/>
    <lineage>
        <taxon>Eukaryota</taxon>
        <taxon>Fungi</taxon>
        <taxon>Dikarya</taxon>
        <taxon>Basidiomycota</taxon>
        <taxon>Agaricomycotina</taxon>
        <taxon>Agaricomycetes</taxon>
        <taxon>Polyporales</taxon>
        <taxon>Polyporaceae</taxon>
        <taxon>Lentinus</taxon>
    </lineage>
</organism>
<protein>
    <submittedName>
        <fullName evidence="3">Uncharacterized protein</fullName>
    </submittedName>
</protein>
<dbReference type="EMBL" id="ML122256">
    <property type="protein sequence ID" value="RPD63328.1"/>
    <property type="molecule type" value="Genomic_DNA"/>
</dbReference>
<dbReference type="Proteomes" id="UP000313359">
    <property type="component" value="Unassembled WGS sequence"/>
</dbReference>
<sequence>MLSINLPRGGDGFIQNMMQLEYEVFYLGIPLVLFGVTGVLAFIDPSVKDFRSVDYCSSLEDRNLVSHPSQRHRFYFYTVGRIYVTSPNHDKGVIGDFLDGATWAREPDYYAIMFESHSMKSARSPGGHHDPGPQATENASQLRSKLGVACRCREL</sequence>
<evidence type="ECO:0000313" key="3">
    <source>
        <dbReference type="EMBL" id="RPD63328.1"/>
    </source>
</evidence>
<feature type="transmembrane region" description="Helical" evidence="2">
    <location>
        <begin position="24"/>
        <end position="43"/>
    </location>
</feature>
<keyword evidence="2" id="KW-1133">Transmembrane helix</keyword>
<name>A0A5C2SJ70_9APHY</name>
<gene>
    <name evidence="3" type="ORF">L227DRAFT_386022</name>
</gene>
<feature type="region of interest" description="Disordered" evidence="1">
    <location>
        <begin position="121"/>
        <end position="142"/>
    </location>
</feature>
<keyword evidence="2" id="KW-0472">Membrane</keyword>
<dbReference type="AlphaFoldDB" id="A0A5C2SJ70"/>